<dbReference type="InterPro" id="IPR036890">
    <property type="entry name" value="HATPase_C_sf"/>
</dbReference>
<keyword evidence="10" id="KW-0812">Transmembrane</keyword>
<dbReference type="Gene3D" id="3.30.565.10">
    <property type="entry name" value="Histidine kinase-like ATPase, C-terminal domain"/>
    <property type="match status" value="1"/>
</dbReference>
<feature type="transmembrane region" description="Helical" evidence="10">
    <location>
        <begin position="21"/>
        <end position="38"/>
    </location>
</feature>
<feature type="transmembrane region" description="Helical" evidence="10">
    <location>
        <begin position="164"/>
        <end position="184"/>
    </location>
</feature>
<evidence type="ECO:0000256" key="8">
    <source>
        <dbReference type="ARBA" id="ARBA00023012"/>
    </source>
</evidence>
<keyword evidence="8" id="KW-0902">Two-component regulatory system</keyword>
<evidence type="ECO:0000259" key="11">
    <source>
        <dbReference type="SMART" id="SM00387"/>
    </source>
</evidence>
<accession>A0ABR9J785</accession>
<evidence type="ECO:0000256" key="4">
    <source>
        <dbReference type="ARBA" id="ARBA00022679"/>
    </source>
</evidence>
<dbReference type="EC" id="2.7.13.3" evidence="2"/>
<proteinExistence type="predicted"/>
<dbReference type="SUPFAM" id="SSF55874">
    <property type="entry name" value="ATPase domain of HSP90 chaperone/DNA topoisomerase II/histidine kinase"/>
    <property type="match status" value="1"/>
</dbReference>
<dbReference type="InterPro" id="IPR055558">
    <property type="entry name" value="DUF7134"/>
</dbReference>
<dbReference type="SMART" id="SM00387">
    <property type="entry name" value="HATPase_c"/>
    <property type="match status" value="1"/>
</dbReference>
<dbReference type="InterPro" id="IPR011712">
    <property type="entry name" value="Sig_transdc_His_kin_sub3_dim/P"/>
</dbReference>
<dbReference type="GO" id="GO:0016301">
    <property type="term" value="F:kinase activity"/>
    <property type="evidence" value="ECO:0007669"/>
    <property type="project" value="UniProtKB-KW"/>
</dbReference>
<sequence length="470" mass="49976">MTLLTDTHEARSRHRQRLIDALVKVLPLLALVLFSQVSGGGSMSGIGLTIPWSASVLLELLTVLPLAFSRTNPGPAAGTMAALCVAQLITGTAPGVSGFAVPLMVYACAKYGTSRVSRAYLVVALLGALALGVYYVLLDLSYANQYPDAGLVESTLWGVPVRTWGSAGFTGGFAAAVVLVLWLAGHLAGRRRRELSAVFERNQMLMRERDQEARLAADAERMRIAREMHDVVSHSMSVMIAQADGGRYVLQQSPDRAAQAFETIGETGREALTEMRRMLGVLREDDGALQKRPAPGVQDLQQLIEDVSASGLDARLNMLSDSIPRLPEGVGLAAYRIVQEALTNTLKHAGPGASAEVWVAVASEPDPALMLEVRDTGRGAAAESDGGGSGLLGMAERARLYGGTVQTRAHESGFDVLARFPLDARTFASRPDVRPESGPESPAVLASEPPATRAAPVQHPEPHPHQEDAG</sequence>
<dbReference type="PANTHER" id="PTHR24421">
    <property type="entry name" value="NITRATE/NITRITE SENSOR PROTEIN NARX-RELATED"/>
    <property type="match status" value="1"/>
</dbReference>
<evidence type="ECO:0000256" key="5">
    <source>
        <dbReference type="ARBA" id="ARBA00022741"/>
    </source>
</evidence>
<keyword evidence="7" id="KW-0067">ATP-binding</keyword>
<dbReference type="PANTHER" id="PTHR24421:SF10">
    <property type="entry name" value="NITRATE_NITRITE SENSOR PROTEIN NARQ"/>
    <property type="match status" value="1"/>
</dbReference>
<comment type="catalytic activity">
    <reaction evidence="1">
        <text>ATP + protein L-histidine = ADP + protein N-phospho-L-histidine.</text>
        <dbReference type="EC" id="2.7.13.3"/>
    </reaction>
</comment>
<evidence type="ECO:0000256" key="3">
    <source>
        <dbReference type="ARBA" id="ARBA00022553"/>
    </source>
</evidence>
<reference evidence="12 13" key="1">
    <citation type="submission" date="2020-10" db="EMBL/GenBank/DDBJ databases">
        <title>Sequencing the genomes of 1000 actinobacteria strains.</title>
        <authorList>
            <person name="Klenk H.-P."/>
        </authorList>
    </citation>
    <scope>NUCLEOTIDE SEQUENCE [LARGE SCALE GENOMIC DNA]</scope>
    <source>
        <strain evidence="12 13">DSM 15474</strain>
    </source>
</reference>
<dbReference type="Pfam" id="PF23539">
    <property type="entry name" value="DUF7134"/>
    <property type="match status" value="1"/>
</dbReference>
<name>A0ABR9J785_9MICC</name>
<keyword evidence="5" id="KW-0547">Nucleotide-binding</keyword>
<feature type="transmembrane region" description="Helical" evidence="10">
    <location>
        <begin position="119"/>
        <end position="137"/>
    </location>
</feature>
<keyword evidence="4" id="KW-0808">Transferase</keyword>
<evidence type="ECO:0000256" key="6">
    <source>
        <dbReference type="ARBA" id="ARBA00022777"/>
    </source>
</evidence>
<dbReference type="Pfam" id="PF07730">
    <property type="entry name" value="HisKA_3"/>
    <property type="match status" value="1"/>
</dbReference>
<dbReference type="InterPro" id="IPR050482">
    <property type="entry name" value="Sensor_HK_TwoCompSys"/>
</dbReference>
<evidence type="ECO:0000256" key="7">
    <source>
        <dbReference type="ARBA" id="ARBA00022840"/>
    </source>
</evidence>
<feature type="domain" description="Histidine kinase/HSP90-like ATPase" evidence="11">
    <location>
        <begin position="329"/>
        <end position="424"/>
    </location>
</feature>
<keyword evidence="3" id="KW-0597">Phosphoprotein</keyword>
<evidence type="ECO:0000313" key="12">
    <source>
        <dbReference type="EMBL" id="MBE1514864.1"/>
    </source>
</evidence>
<evidence type="ECO:0000256" key="1">
    <source>
        <dbReference type="ARBA" id="ARBA00000085"/>
    </source>
</evidence>
<keyword evidence="13" id="KW-1185">Reference proteome</keyword>
<dbReference type="InterPro" id="IPR003594">
    <property type="entry name" value="HATPase_dom"/>
</dbReference>
<keyword evidence="6 12" id="KW-0418">Kinase</keyword>
<evidence type="ECO:0000256" key="2">
    <source>
        <dbReference type="ARBA" id="ARBA00012438"/>
    </source>
</evidence>
<feature type="region of interest" description="Disordered" evidence="9">
    <location>
        <begin position="426"/>
        <end position="470"/>
    </location>
</feature>
<dbReference type="Pfam" id="PF02518">
    <property type="entry name" value="HATPase_c"/>
    <property type="match status" value="1"/>
</dbReference>
<dbReference type="RefSeq" id="WP_192591567.1">
    <property type="nucleotide sequence ID" value="NZ_JADBEE010000001.1"/>
</dbReference>
<feature type="compositionally biased region" description="Basic and acidic residues" evidence="9">
    <location>
        <begin position="460"/>
        <end position="470"/>
    </location>
</feature>
<dbReference type="Proteomes" id="UP000636579">
    <property type="component" value="Unassembled WGS sequence"/>
</dbReference>
<organism evidence="12 13">
    <name type="scientific">Nesterenkonia halotolerans</name>
    <dbReference type="NCBI Taxonomy" id="225325"/>
    <lineage>
        <taxon>Bacteria</taxon>
        <taxon>Bacillati</taxon>
        <taxon>Actinomycetota</taxon>
        <taxon>Actinomycetes</taxon>
        <taxon>Micrococcales</taxon>
        <taxon>Micrococcaceae</taxon>
        <taxon>Nesterenkonia</taxon>
    </lineage>
</organism>
<dbReference type="CDD" id="cd16917">
    <property type="entry name" value="HATPase_UhpB-NarQ-NarX-like"/>
    <property type="match status" value="1"/>
</dbReference>
<gene>
    <name evidence="12" type="ORF">H4W26_001619</name>
</gene>
<comment type="caution">
    <text evidence="12">The sequence shown here is derived from an EMBL/GenBank/DDBJ whole genome shotgun (WGS) entry which is preliminary data.</text>
</comment>
<dbReference type="EMBL" id="JADBEE010000001">
    <property type="protein sequence ID" value="MBE1514864.1"/>
    <property type="molecule type" value="Genomic_DNA"/>
</dbReference>
<evidence type="ECO:0000256" key="10">
    <source>
        <dbReference type="SAM" id="Phobius"/>
    </source>
</evidence>
<protein>
    <recommendedName>
        <fullName evidence="2">histidine kinase</fullName>
        <ecNumber evidence="2">2.7.13.3</ecNumber>
    </recommendedName>
</protein>
<evidence type="ECO:0000256" key="9">
    <source>
        <dbReference type="SAM" id="MobiDB-lite"/>
    </source>
</evidence>
<keyword evidence="10" id="KW-1133">Transmembrane helix</keyword>
<evidence type="ECO:0000313" key="13">
    <source>
        <dbReference type="Proteomes" id="UP000636579"/>
    </source>
</evidence>
<dbReference type="Gene3D" id="1.20.5.1930">
    <property type="match status" value="1"/>
</dbReference>
<keyword evidence="10" id="KW-0472">Membrane</keyword>